<name>A0AA49X2K5_9VIRU</name>
<dbReference type="EMBL" id="OQ890319">
    <property type="protein sequence ID" value="WLJ25908.1"/>
    <property type="molecule type" value="Genomic_DNA"/>
</dbReference>
<reference evidence="3" key="1">
    <citation type="submission" date="2023-04" db="EMBL/GenBank/DDBJ databases">
        <title>The human skin virome in hidradenitis suppurativa patients.</title>
        <authorList>
            <person name="Jansen D."/>
        </authorList>
    </citation>
    <scope>NUCLEOTIDE SEQUENCE</scope>
    <source>
        <strain evidence="3">VC3_JansenPhageH</strain>
    </source>
</reference>
<proteinExistence type="predicted"/>
<evidence type="ECO:0000256" key="1">
    <source>
        <dbReference type="SAM" id="MobiDB-lite"/>
    </source>
</evidence>
<feature type="compositionally biased region" description="Basic and acidic residues" evidence="1">
    <location>
        <begin position="527"/>
        <end position="540"/>
    </location>
</feature>
<accession>A0AA49X2K5</accession>
<feature type="region of interest" description="Disordered" evidence="1">
    <location>
        <begin position="511"/>
        <end position="553"/>
    </location>
</feature>
<evidence type="ECO:0000313" key="3">
    <source>
        <dbReference type="EMBL" id="WLJ25908.1"/>
    </source>
</evidence>
<feature type="domain" description="Tail spike" evidence="2">
    <location>
        <begin position="89"/>
        <end position="354"/>
    </location>
</feature>
<dbReference type="Pfam" id="PF01391">
    <property type="entry name" value="Collagen"/>
    <property type="match status" value="1"/>
</dbReference>
<evidence type="ECO:0000259" key="2">
    <source>
        <dbReference type="Pfam" id="PF06605"/>
    </source>
</evidence>
<protein>
    <submittedName>
        <fullName evidence="3">Tail protein</fullName>
    </submittedName>
</protein>
<dbReference type="Pfam" id="PF06605">
    <property type="entry name" value="Prophage_tail"/>
    <property type="match status" value="1"/>
</dbReference>
<dbReference type="NCBIfam" id="TIGR01665">
    <property type="entry name" value="put_anti_recept"/>
    <property type="match status" value="1"/>
</dbReference>
<dbReference type="InterPro" id="IPR010572">
    <property type="entry name" value="Tail_dom"/>
</dbReference>
<dbReference type="InterPro" id="IPR007119">
    <property type="entry name" value="Phage_tail_spike_N"/>
</dbReference>
<dbReference type="InterPro" id="IPR008160">
    <property type="entry name" value="Collagen"/>
</dbReference>
<organism evidence="3">
    <name type="scientific">Firmicutes phage HS11</name>
    <dbReference type="NCBI Taxonomy" id="3056393"/>
    <lineage>
        <taxon>Viruses</taxon>
    </lineage>
</organism>
<sequence length="786" mass="86989">MGTYLFDRRLSVIDVLPNDILTESDQIAERAGLITHSVSAKYTESLDKAAYFGMRDPLDRGNFWIYKIVTRKKEGYEITVDGIYKLFDDLKAQDYIKDARPQKTGFDAAIAPVLQGSGWNVAQNSVSGIASTNFYYTSRLHAFWDAIKTWRCEFKPKITFTNGEIVAQELYFADSFDEDFGRLYVYGDRLLTVTASTSEEELYTAFIGRGKGEEKKDESGEATGGYGRKITFKGISWSKAKGDPADKPLGQEYIEIPSATALYGYADGKPRIGFVEFNDVDNPEELLRLTYDYAMTHSRPMAQFKSTVFDDRRISLYEIVRIKNPILNIAYKTHVFKSKRSFLLPAKQEIEFGEQLVKSLAQQTADGKREMEKEKAAQESYIASIAKALTEQWLNEDGYNYDLKADNPYHLPAGFYSFNAPIEKNPSKMIGMSAGKLVISNEKNSDGSWKIRTFGTGSGFTADLIRAGRLEGGWGYIDFNAKSLNFGNGAMTYRPGQGFLLSAEIKAALKGDKGDKGDAGAPGKDGTPGKDGKPGKDGTPGKDGPPGLPGKDGAGVKSAIYEYAASTSGQTAPTSGWSETPPSVGTEIYVWRRVKTTYTDGRTEISTPECMTSQQLKMMLDAARGEIAEEAGKIRDYADAQKLAAQQYADGVVTDIEQQITAAYEARVRAEMDNLNADWSARMADQISAIESNLQELQSYIWVDGGNVLLGRRGSYVALTLSPEEISFLVESAKRGHFNAENLVVTNVRATMLELNSPSSTGKYQWRMRTLSGVDHLTVYYNKEGE</sequence>